<sequence>MKGLPSAAPSSPLKMIIIIDGIVYFLEVPQGLGLGGQRLAESELGWNRDTIRKGIRELESGITCVDNMSGKGRYKAEEHFPNLLEDIKNIVDSQSQIDPSFKSQRLYTRFSAAEVRKQLIEKYGYSDESLHTSETIRVKLNDLGYKLRRVKKVQPQKNSTN</sequence>
<keyword evidence="2" id="KW-1185">Reference proteome</keyword>
<reference evidence="1 2" key="1">
    <citation type="submission" date="2019-10" db="EMBL/GenBank/DDBJ databases">
        <title>Genomic and transcriptomic insights into the perfect genentic adaptation of a filamentous nitrogen-fixing cyanobacterium to rice fields.</title>
        <authorList>
            <person name="Chen Z."/>
        </authorList>
    </citation>
    <scope>NUCLEOTIDE SEQUENCE [LARGE SCALE GENOMIC DNA]</scope>
    <source>
        <strain evidence="1">CCNUC1</strain>
    </source>
</reference>
<dbReference type="AlphaFoldDB" id="A0A5P8WJ37"/>
<gene>
    <name evidence="1" type="ORF">GXM_10127</name>
</gene>
<dbReference type="Proteomes" id="UP000326678">
    <property type="component" value="Chromosome pGXM05"/>
</dbReference>
<dbReference type="EMBL" id="CP045232">
    <property type="protein sequence ID" value="QFS52863.1"/>
    <property type="molecule type" value="Genomic_DNA"/>
</dbReference>
<evidence type="ECO:0000313" key="2">
    <source>
        <dbReference type="Proteomes" id="UP000326678"/>
    </source>
</evidence>
<name>A0A5P8WJ37_9NOSO</name>
<accession>A0A5P8WJ37</accession>
<dbReference type="Pfam" id="PF07592">
    <property type="entry name" value="DDE_Tnp_ISAZ013"/>
    <property type="match status" value="1"/>
</dbReference>
<protein>
    <submittedName>
        <fullName evidence="1">Transposase</fullName>
    </submittedName>
</protein>
<dbReference type="InterPro" id="IPR011518">
    <property type="entry name" value="Transposase_36"/>
</dbReference>
<evidence type="ECO:0000313" key="1">
    <source>
        <dbReference type="EMBL" id="QFS52863.1"/>
    </source>
</evidence>
<proteinExistence type="predicted"/>
<dbReference type="KEGG" id="nsh:GXM_10127"/>
<organism evidence="1 2">
    <name type="scientific">Nostoc sphaeroides CCNUC1</name>
    <dbReference type="NCBI Taxonomy" id="2653204"/>
    <lineage>
        <taxon>Bacteria</taxon>
        <taxon>Bacillati</taxon>
        <taxon>Cyanobacteriota</taxon>
        <taxon>Cyanophyceae</taxon>
        <taxon>Nostocales</taxon>
        <taxon>Nostocaceae</taxon>
        <taxon>Nostoc</taxon>
    </lineage>
</organism>